<dbReference type="PANTHER" id="PTHR42648">
    <property type="entry name" value="TRANSPOSASE, PUTATIVE-RELATED"/>
    <property type="match status" value="1"/>
</dbReference>
<evidence type="ECO:0000256" key="11">
    <source>
        <dbReference type="ARBA" id="ARBA00022918"/>
    </source>
</evidence>
<gene>
    <name evidence="15" type="ORF">E6C27_scaffold75G00120</name>
</gene>
<evidence type="ECO:0000256" key="1">
    <source>
        <dbReference type="ARBA" id="ARBA00002180"/>
    </source>
</evidence>
<evidence type="ECO:0000256" key="10">
    <source>
        <dbReference type="ARBA" id="ARBA00022908"/>
    </source>
</evidence>
<dbReference type="GO" id="GO:0006310">
    <property type="term" value="P:DNA recombination"/>
    <property type="evidence" value="ECO:0007669"/>
    <property type="project" value="UniProtKB-KW"/>
</dbReference>
<keyword evidence="9" id="KW-0460">Magnesium</keyword>
<dbReference type="GO" id="GO:0003887">
    <property type="term" value="F:DNA-directed DNA polymerase activity"/>
    <property type="evidence" value="ECO:0007669"/>
    <property type="project" value="UniProtKB-KW"/>
</dbReference>
<keyword evidence="8" id="KW-0067">ATP-binding</keyword>
<keyword evidence="10" id="KW-0229">DNA integration</keyword>
<evidence type="ECO:0000256" key="8">
    <source>
        <dbReference type="ARBA" id="ARBA00022840"/>
    </source>
</evidence>
<dbReference type="GO" id="GO:0015074">
    <property type="term" value="P:DNA integration"/>
    <property type="evidence" value="ECO:0007669"/>
    <property type="project" value="UniProtKB-KW"/>
</dbReference>
<dbReference type="EMBL" id="SSTE01015881">
    <property type="protein sequence ID" value="KAA0042945.1"/>
    <property type="molecule type" value="Genomic_DNA"/>
</dbReference>
<dbReference type="OrthoDB" id="1932348at2759"/>
<evidence type="ECO:0000256" key="3">
    <source>
        <dbReference type="ARBA" id="ARBA00022722"/>
    </source>
</evidence>
<feature type="domain" description="Retrovirus-related Pol polyprotein from transposon TNT 1-94-like beta-barrel" evidence="14">
    <location>
        <begin position="231"/>
        <end position="298"/>
    </location>
</feature>
<dbReference type="GO" id="GO:0004519">
    <property type="term" value="F:endonuclease activity"/>
    <property type="evidence" value="ECO:0007669"/>
    <property type="project" value="UniProtKB-KW"/>
</dbReference>
<evidence type="ECO:0000256" key="4">
    <source>
        <dbReference type="ARBA" id="ARBA00022723"/>
    </source>
</evidence>
<keyword evidence="12" id="KW-0548">Nucleotidyltransferase</keyword>
<evidence type="ECO:0000256" key="9">
    <source>
        <dbReference type="ARBA" id="ARBA00022842"/>
    </source>
</evidence>
<name>A0A5A7TNG1_CUCMM</name>
<keyword evidence="11" id="KW-0695">RNA-directed DNA polymerase</keyword>
<keyword evidence="6" id="KW-0255">Endonuclease</keyword>
<dbReference type="GO" id="GO:0008233">
    <property type="term" value="F:peptidase activity"/>
    <property type="evidence" value="ECO:0007669"/>
    <property type="project" value="UniProtKB-KW"/>
</dbReference>
<reference evidence="15 16" key="1">
    <citation type="submission" date="2019-08" db="EMBL/GenBank/DDBJ databases">
        <title>Draft genome sequences of two oriental melons (Cucumis melo L. var makuwa).</title>
        <authorList>
            <person name="Kwon S.-Y."/>
        </authorList>
    </citation>
    <scope>NUCLEOTIDE SEQUENCE [LARGE SCALE GENOMIC DNA]</scope>
    <source>
        <strain evidence="16">cv. SW 3</strain>
        <tissue evidence="15">Leaf</tissue>
    </source>
</reference>
<keyword evidence="5" id="KW-0547">Nucleotide-binding</keyword>
<dbReference type="GO" id="GO:0005524">
    <property type="term" value="F:ATP binding"/>
    <property type="evidence" value="ECO:0007669"/>
    <property type="project" value="UniProtKB-KW"/>
</dbReference>
<dbReference type="InterPro" id="IPR039537">
    <property type="entry name" value="Retrotran_Ty1/copia-like"/>
</dbReference>
<keyword evidence="13" id="KW-0233">DNA recombination</keyword>
<protein>
    <submittedName>
        <fullName evidence="15">Gag-pol polyprotein</fullName>
    </submittedName>
</protein>
<keyword evidence="4" id="KW-0479">Metal-binding</keyword>
<dbReference type="AlphaFoldDB" id="A0A5A7TNG1"/>
<evidence type="ECO:0000259" key="14">
    <source>
        <dbReference type="Pfam" id="PF22936"/>
    </source>
</evidence>
<keyword evidence="12" id="KW-0808">Transferase</keyword>
<accession>A0A5A7TNG1</accession>
<evidence type="ECO:0000256" key="13">
    <source>
        <dbReference type="ARBA" id="ARBA00023172"/>
    </source>
</evidence>
<dbReference type="PANTHER" id="PTHR42648:SF11">
    <property type="entry name" value="TRANSPOSON TY4-P GAG-POL POLYPROTEIN"/>
    <property type="match status" value="1"/>
</dbReference>
<keyword evidence="2" id="KW-0645">Protease</keyword>
<keyword evidence="7" id="KW-0378">Hydrolase</keyword>
<organism evidence="15 16">
    <name type="scientific">Cucumis melo var. makuwa</name>
    <name type="common">Oriental melon</name>
    <dbReference type="NCBI Taxonomy" id="1194695"/>
    <lineage>
        <taxon>Eukaryota</taxon>
        <taxon>Viridiplantae</taxon>
        <taxon>Streptophyta</taxon>
        <taxon>Embryophyta</taxon>
        <taxon>Tracheophyta</taxon>
        <taxon>Spermatophyta</taxon>
        <taxon>Magnoliopsida</taxon>
        <taxon>eudicotyledons</taxon>
        <taxon>Gunneridae</taxon>
        <taxon>Pentapetalae</taxon>
        <taxon>rosids</taxon>
        <taxon>fabids</taxon>
        <taxon>Cucurbitales</taxon>
        <taxon>Cucurbitaceae</taxon>
        <taxon>Benincaseae</taxon>
        <taxon>Cucumis</taxon>
    </lineage>
</organism>
<sequence>MENLREGCSTKRPPLLDGANYEHWKAQMMAFMKSLNLNCSRAVMAGWEQPTETNKVGMVTPKIELKWSKAKDEVVIENCEALNALFNAVDLHVFKLINICTFAKEAWDIVKVAYEGTFKVMVTQGERMAWRFQQHGHFQAKCPTLPEEEKKSLKVTFLDDDSSSESDSEEFERALISIITTLEIVTKDMTRKQEKNASPTSNNGVTDDINLELALGIRPRMYGDRSREVKAMIGNATFFTNFKECHAGHVMFDDGGKGRIFGKGSISKPSLSCLQDVRFVKGLSANLISISQLCDQGFSVRFSKDRCEVYNHENNVILRGHLSISTIYKAINADVILLVPMMKSYDDSCLDCPTGKKTNAPHSSIGKCTTYKVLKLLHLNLMGPMQVESLSAKRYVCVCVDDYSSFSDNRILGLSEFEVITVMNSKTTVSLSFVLKKGSSTPFLLQLPLNRMEL</sequence>
<evidence type="ECO:0000256" key="7">
    <source>
        <dbReference type="ARBA" id="ARBA00022801"/>
    </source>
</evidence>
<evidence type="ECO:0000256" key="5">
    <source>
        <dbReference type="ARBA" id="ARBA00022741"/>
    </source>
</evidence>
<dbReference type="InterPro" id="IPR054722">
    <property type="entry name" value="PolX-like_BBD"/>
</dbReference>
<evidence type="ECO:0000256" key="12">
    <source>
        <dbReference type="ARBA" id="ARBA00022932"/>
    </source>
</evidence>
<keyword evidence="12" id="KW-0239">DNA-directed DNA polymerase</keyword>
<evidence type="ECO:0000313" key="16">
    <source>
        <dbReference type="Proteomes" id="UP000321393"/>
    </source>
</evidence>
<dbReference type="GO" id="GO:0006508">
    <property type="term" value="P:proteolysis"/>
    <property type="evidence" value="ECO:0007669"/>
    <property type="project" value="UniProtKB-KW"/>
</dbReference>
<dbReference type="Proteomes" id="UP000321393">
    <property type="component" value="Unassembled WGS sequence"/>
</dbReference>
<dbReference type="GO" id="GO:0003964">
    <property type="term" value="F:RNA-directed DNA polymerase activity"/>
    <property type="evidence" value="ECO:0007669"/>
    <property type="project" value="UniProtKB-KW"/>
</dbReference>
<comment type="function">
    <text evidence="1">The aspartyl protease (PR) mediates the proteolytic cleavages of the Gag and Gag-Pol polyproteins after assembly of the VLP.</text>
</comment>
<keyword evidence="3" id="KW-0540">Nuclease</keyword>
<comment type="caution">
    <text evidence="15">The sequence shown here is derived from an EMBL/GenBank/DDBJ whole genome shotgun (WGS) entry which is preliminary data.</text>
</comment>
<evidence type="ECO:0000256" key="6">
    <source>
        <dbReference type="ARBA" id="ARBA00022759"/>
    </source>
</evidence>
<dbReference type="GO" id="GO:0046872">
    <property type="term" value="F:metal ion binding"/>
    <property type="evidence" value="ECO:0007669"/>
    <property type="project" value="UniProtKB-KW"/>
</dbReference>
<evidence type="ECO:0000313" key="15">
    <source>
        <dbReference type="EMBL" id="KAA0042945.1"/>
    </source>
</evidence>
<proteinExistence type="predicted"/>
<dbReference type="Pfam" id="PF22936">
    <property type="entry name" value="Pol_BBD"/>
    <property type="match status" value="1"/>
</dbReference>
<evidence type="ECO:0000256" key="2">
    <source>
        <dbReference type="ARBA" id="ARBA00022670"/>
    </source>
</evidence>